<dbReference type="InterPro" id="IPR050204">
    <property type="entry name" value="AraC_XylS_family_regulators"/>
</dbReference>
<dbReference type="PANTHER" id="PTHR46796">
    <property type="entry name" value="HTH-TYPE TRANSCRIPTIONAL ACTIVATOR RHAS-RELATED"/>
    <property type="match status" value="1"/>
</dbReference>
<dbReference type="GO" id="GO:0043565">
    <property type="term" value="F:sequence-specific DNA binding"/>
    <property type="evidence" value="ECO:0007669"/>
    <property type="project" value="InterPro"/>
</dbReference>
<evidence type="ECO:0000313" key="6">
    <source>
        <dbReference type="EMBL" id="MDQ8935291.1"/>
    </source>
</evidence>
<dbReference type="PROSITE" id="PS01124">
    <property type="entry name" value="HTH_ARAC_FAMILY_2"/>
    <property type="match status" value="1"/>
</dbReference>
<sequence>MMTQYQATDLGYQSYRDINNLSQHTALINEWDFLYHQVSAGKFTSQLNSFWLDNIGIYEEHLSPCIFQQGKAKDDVICIGLFRQIQQPVLWMGKAIDQHDVMCIYPDQEVVIKTPENSLFYALHFPLDLLHEFDLALLENTKNIIKNKRLNMQLYLKMSEMITFIQHHPHSQLSSLQCEYLKSDLVDLAYRFFHTEHDRPFHDAITKSKAYEVVKYLIDYLIQNKDQPISLAKCCELTQTSKRTLQNYFEIVTGQSPSLFLKNWRLNGVRRMLQQAKNKVTIGDAASDWGFWHLSQFSTDYKRLFNESPSKTLIMK</sequence>
<keyword evidence="1" id="KW-0805">Transcription regulation</keyword>
<dbReference type="Gene3D" id="1.10.10.60">
    <property type="entry name" value="Homeodomain-like"/>
    <property type="match status" value="1"/>
</dbReference>
<name>A0AAW8J7Y4_9GAMM</name>
<dbReference type="PROSITE" id="PS51259">
    <property type="entry name" value="MHD2"/>
    <property type="match status" value="1"/>
</dbReference>
<accession>A0AAW8J7Y4</accession>
<proteinExistence type="predicted"/>
<dbReference type="InterPro" id="IPR018062">
    <property type="entry name" value="HTH_AraC-typ_CS"/>
</dbReference>
<evidence type="ECO:0000259" key="4">
    <source>
        <dbReference type="PROSITE" id="PS01124"/>
    </source>
</evidence>
<feature type="domain" description="HTH araC/xylS-type" evidence="4">
    <location>
        <begin position="215"/>
        <end position="315"/>
    </location>
</feature>
<evidence type="ECO:0000256" key="1">
    <source>
        <dbReference type="ARBA" id="ARBA00023015"/>
    </source>
</evidence>
<dbReference type="Pfam" id="PF12833">
    <property type="entry name" value="HTH_18"/>
    <property type="match status" value="1"/>
</dbReference>
<dbReference type="Proteomes" id="UP001243844">
    <property type="component" value="Unassembled WGS sequence"/>
</dbReference>
<reference evidence="6" key="1">
    <citation type="submission" date="2023-08" db="EMBL/GenBank/DDBJ databases">
        <title>Emergence of clinically-relevant ST2 carbapenem-resistant Acinetobacter baumannii strains in hospital sewages in Zhejiang, East of China.</title>
        <authorList>
            <person name="Kaichao C."/>
            <person name="Zhang R."/>
        </authorList>
    </citation>
    <scope>NUCLEOTIDE SEQUENCE</scope>
    <source>
        <strain evidence="6">M-RB-37</strain>
    </source>
</reference>
<keyword evidence="3" id="KW-0804">Transcription</keyword>
<dbReference type="GO" id="GO:0003700">
    <property type="term" value="F:DNA-binding transcription factor activity"/>
    <property type="evidence" value="ECO:0007669"/>
    <property type="project" value="InterPro"/>
</dbReference>
<comment type="caution">
    <text evidence="6">The sequence shown here is derived from an EMBL/GenBank/DDBJ whole genome shotgun (WGS) entry which is preliminary data.</text>
</comment>
<keyword evidence="2" id="KW-0238">DNA-binding</keyword>
<gene>
    <name evidence="6" type="ORF">RFH47_06080</name>
</gene>
<dbReference type="RefSeq" id="WP_308981147.1">
    <property type="nucleotide sequence ID" value="NZ_JAVIDL010000008.1"/>
</dbReference>
<evidence type="ECO:0000256" key="3">
    <source>
        <dbReference type="ARBA" id="ARBA00023163"/>
    </source>
</evidence>
<dbReference type="EMBL" id="JAVIDL010000008">
    <property type="protein sequence ID" value="MDQ8935291.1"/>
    <property type="molecule type" value="Genomic_DNA"/>
</dbReference>
<protein>
    <submittedName>
        <fullName evidence="6">Helix-turn-helix domain-containing protein</fullName>
    </submittedName>
</protein>
<dbReference type="InterPro" id="IPR018060">
    <property type="entry name" value="HTH_AraC"/>
</dbReference>
<dbReference type="InterPro" id="IPR014772">
    <property type="entry name" value="Munc13_dom-2"/>
</dbReference>
<evidence type="ECO:0000259" key="5">
    <source>
        <dbReference type="PROSITE" id="PS51259"/>
    </source>
</evidence>
<dbReference type="AlphaFoldDB" id="A0AAW8J7Y4"/>
<dbReference type="PROSITE" id="PS00041">
    <property type="entry name" value="HTH_ARAC_FAMILY_1"/>
    <property type="match status" value="1"/>
</dbReference>
<feature type="domain" description="MHD2" evidence="5">
    <location>
        <begin position="121"/>
        <end position="232"/>
    </location>
</feature>
<evidence type="ECO:0000256" key="2">
    <source>
        <dbReference type="ARBA" id="ARBA00023125"/>
    </source>
</evidence>
<dbReference type="PANTHER" id="PTHR46796:SF12">
    <property type="entry name" value="HTH-TYPE DNA-BINDING TRANSCRIPTIONAL ACTIVATOR EUTR"/>
    <property type="match status" value="1"/>
</dbReference>
<evidence type="ECO:0000313" key="7">
    <source>
        <dbReference type="Proteomes" id="UP001243844"/>
    </source>
</evidence>
<organism evidence="6 7">
    <name type="scientific">Acinetobacter rudis</name>
    <dbReference type="NCBI Taxonomy" id="632955"/>
    <lineage>
        <taxon>Bacteria</taxon>
        <taxon>Pseudomonadati</taxon>
        <taxon>Pseudomonadota</taxon>
        <taxon>Gammaproteobacteria</taxon>
        <taxon>Moraxellales</taxon>
        <taxon>Moraxellaceae</taxon>
        <taxon>Acinetobacter</taxon>
    </lineage>
</organism>
<dbReference type="SMART" id="SM00342">
    <property type="entry name" value="HTH_ARAC"/>
    <property type="match status" value="1"/>
</dbReference>